<evidence type="ECO:0000256" key="2">
    <source>
        <dbReference type="SAM" id="SignalP"/>
    </source>
</evidence>
<sequence>SNAKMYLIFLFQFLFVFALSSPILITGVERNEKGCITDIDNRYQVFRSMVGAFYSTYCIFSATLTTLTIRRIRASETIKTHRNRRHLSLVRYSIYCSFAQTLKGVLQVISAIGYWTHIQTFTDIHLLLVIFFPVNIFTVTSSLFLLVIFSHSVRRRIRRVRLN</sequence>
<feature type="transmembrane region" description="Helical" evidence="1">
    <location>
        <begin position="124"/>
        <end position="149"/>
    </location>
</feature>
<feature type="non-terminal residue" evidence="3">
    <location>
        <position position="163"/>
    </location>
</feature>
<dbReference type="Proteomes" id="UP001432322">
    <property type="component" value="Unassembled WGS sequence"/>
</dbReference>
<evidence type="ECO:0000256" key="1">
    <source>
        <dbReference type="SAM" id="Phobius"/>
    </source>
</evidence>
<name>A0AAV5UVM6_9BILA</name>
<gene>
    <name evidence="3" type="ORF">PFISCL1PPCAC_2627</name>
</gene>
<evidence type="ECO:0000313" key="4">
    <source>
        <dbReference type="Proteomes" id="UP001432322"/>
    </source>
</evidence>
<proteinExistence type="predicted"/>
<keyword evidence="4" id="KW-1185">Reference proteome</keyword>
<organism evidence="3 4">
    <name type="scientific">Pristionchus fissidentatus</name>
    <dbReference type="NCBI Taxonomy" id="1538716"/>
    <lineage>
        <taxon>Eukaryota</taxon>
        <taxon>Metazoa</taxon>
        <taxon>Ecdysozoa</taxon>
        <taxon>Nematoda</taxon>
        <taxon>Chromadorea</taxon>
        <taxon>Rhabditida</taxon>
        <taxon>Rhabditina</taxon>
        <taxon>Diplogasteromorpha</taxon>
        <taxon>Diplogasteroidea</taxon>
        <taxon>Neodiplogasteridae</taxon>
        <taxon>Pristionchus</taxon>
    </lineage>
</organism>
<dbReference type="AlphaFoldDB" id="A0AAV5UVM6"/>
<feature type="non-terminal residue" evidence="3">
    <location>
        <position position="1"/>
    </location>
</feature>
<feature type="transmembrane region" description="Helical" evidence="1">
    <location>
        <begin position="51"/>
        <end position="69"/>
    </location>
</feature>
<feature type="transmembrane region" description="Helical" evidence="1">
    <location>
        <begin position="89"/>
        <end position="112"/>
    </location>
</feature>
<protein>
    <recommendedName>
        <fullName evidence="5">G protein-coupled receptor</fullName>
    </recommendedName>
</protein>
<dbReference type="EMBL" id="BTSY01000001">
    <property type="protein sequence ID" value="GMT11330.1"/>
    <property type="molecule type" value="Genomic_DNA"/>
</dbReference>
<comment type="caution">
    <text evidence="3">The sequence shown here is derived from an EMBL/GenBank/DDBJ whole genome shotgun (WGS) entry which is preliminary data.</text>
</comment>
<keyword evidence="1" id="KW-0472">Membrane</keyword>
<evidence type="ECO:0000313" key="3">
    <source>
        <dbReference type="EMBL" id="GMT11330.1"/>
    </source>
</evidence>
<reference evidence="3" key="1">
    <citation type="submission" date="2023-10" db="EMBL/GenBank/DDBJ databases">
        <title>Genome assembly of Pristionchus species.</title>
        <authorList>
            <person name="Yoshida K."/>
            <person name="Sommer R.J."/>
        </authorList>
    </citation>
    <scope>NUCLEOTIDE SEQUENCE</scope>
    <source>
        <strain evidence="3">RS5133</strain>
    </source>
</reference>
<evidence type="ECO:0008006" key="5">
    <source>
        <dbReference type="Google" id="ProtNLM"/>
    </source>
</evidence>
<keyword evidence="2" id="KW-0732">Signal</keyword>
<feature type="chain" id="PRO_5044022940" description="G protein-coupled receptor" evidence="2">
    <location>
        <begin position="21"/>
        <end position="163"/>
    </location>
</feature>
<keyword evidence="1" id="KW-0812">Transmembrane</keyword>
<keyword evidence="1" id="KW-1133">Transmembrane helix</keyword>
<accession>A0AAV5UVM6</accession>
<feature type="signal peptide" evidence="2">
    <location>
        <begin position="1"/>
        <end position="20"/>
    </location>
</feature>